<feature type="compositionally biased region" description="Low complexity" evidence="5">
    <location>
        <begin position="361"/>
        <end position="371"/>
    </location>
</feature>
<dbReference type="InterPro" id="IPR012919">
    <property type="entry name" value="SUN_dom"/>
</dbReference>
<comment type="subcellular location">
    <subcellularLocation>
        <location evidence="1">Endomembrane system</location>
    </subcellularLocation>
</comment>
<accession>A0AAD4M398</accession>
<keyword evidence="2" id="KW-0812">Transmembrane</keyword>
<gene>
    <name evidence="8" type="ORF">B0F90DRAFT_1669161</name>
</gene>
<feature type="compositionally biased region" description="Basic residues" evidence="5">
    <location>
        <begin position="741"/>
        <end position="770"/>
    </location>
</feature>
<dbReference type="SUPFAM" id="SSF49785">
    <property type="entry name" value="Galactose-binding domain-like"/>
    <property type="match status" value="1"/>
</dbReference>
<feature type="compositionally biased region" description="Acidic residues" evidence="5">
    <location>
        <begin position="927"/>
        <end position="938"/>
    </location>
</feature>
<feature type="domain" description="SUN" evidence="7">
    <location>
        <begin position="130"/>
        <end position="303"/>
    </location>
</feature>
<dbReference type="GO" id="GO:0012505">
    <property type="term" value="C:endomembrane system"/>
    <property type="evidence" value="ECO:0007669"/>
    <property type="project" value="UniProtKB-SubCell"/>
</dbReference>
<feature type="compositionally biased region" description="Low complexity" evidence="5">
    <location>
        <begin position="673"/>
        <end position="682"/>
    </location>
</feature>
<keyword evidence="3" id="KW-1133">Transmembrane helix</keyword>
<evidence type="ECO:0000313" key="8">
    <source>
        <dbReference type="EMBL" id="KAI0298110.1"/>
    </source>
</evidence>
<dbReference type="PANTHER" id="PTHR12953:SF0">
    <property type="entry name" value="SUN DOMAIN-CONTAINING OSSIFICATION FACTOR"/>
    <property type="match status" value="1"/>
</dbReference>
<dbReference type="GO" id="GO:0005737">
    <property type="term" value="C:cytoplasm"/>
    <property type="evidence" value="ECO:0007669"/>
    <property type="project" value="TreeGrafter"/>
</dbReference>
<evidence type="ECO:0000256" key="2">
    <source>
        <dbReference type="ARBA" id="ARBA00022692"/>
    </source>
</evidence>
<evidence type="ECO:0000256" key="1">
    <source>
        <dbReference type="ARBA" id="ARBA00004308"/>
    </source>
</evidence>
<organism evidence="8 9">
    <name type="scientific">Multifurca ochricompacta</name>
    <dbReference type="NCBI Taxonomy" id="376703"/>
    <lineage>
        <taxon>Eukaryota</taxon>
        <taxon>Fungi</taxon>
        <taxon>Dikarya</taxon>
        <taxon>Basidiomycota</taxon>
        <taxon>Agaricomycotina</taxon>
        <taxon>Agaricomycetes</taxon>
        <taxon>Russulales</taxon>
        <taxon>Russulaceae</taxon>
        <taxon>Multifurca</taxon>
    </lineage>
</organism>
<feature type="region of interest" description="Disordered" evidence="5">
    <location>
        <begin position="914"/>
        <end position="938"/>
    </location>
</feature>
<keyword evidence="4" id="KW-0472">Membrane</keyword>
<dbReference type="EMBL" id="WTXG01000030">
    <property type="protein sequence ID" value="KAI0298110.1"/>
    <property type="molecule type" value="Genomic_DNA"/>
</dbReference>
<protein>
    <submittedName>
        <fullName evidence="8">UNC-like C-terminal-domain-containing protein</fullName>
    </submittedName>
</protein>
<keyword evidence="6" id="KW-0732">Signal</keyword>
<keyword evidence="9" id="KW-1185">Reference proteome</keyword>
<dbReference type="AlphaFoldDB" id="A0AAD4M398"/>
<evidence type="ECO:0000313" key="9">
    <source>
        <dbReference type="Proteomes" id="UP001203297"/>
    </source>
</evidence>
<dbReference type="GO" id="GO:0016020">
    <property type="term" value="C:membrane"/>
    <property type="evidence" value="ECO:0007669"/>
    <property type="project" value="InterPro"/>
</dbReference>
<name>A0AAD4M398_9AGAM</name>
<evidence type="ECO:0000256" key="3">
    <source>
        <dbReference type="ARBA" id="ARBA00022989"/>
    </source>
</evidence>
<feature type="region of interest" description="Disordered" evidence="5">
    <location>
        <begin position="336"/>
        <end position="400"/>
    </location>
</feature>
<dbReference type="GO" id="GO:0034975">
    <property type="term" value="P:protein folding in endoplasmic reticulum"/>
    <property type="evidence" value="ECO:0007669"/>
    <property type="project" value="TreeGrafter"/>
</dbReference>
<feature type="region of interest" description="Disordered" evidence="5">
    <location>
        <begin position="740"/>
        <end position="809"/>
    </location>
</feature>
<proteinExistence type="predicted"/>
<comment type="caution">
    <text evidence="8">The sequence shown here is derived from an EMBL/GenBank/DDBJ whole genome shotgun (WGS) entry which is preliminary data.</text>
</comment>
<dbReference type="Proteomes" id="UP001203297">
    <property type="component" value="Unassembled WGS sequence"/>
</dbReference>
<feature type="compositionally biased region" description="Low complexity" evidence="5">
    <location>
        <begin position="772"/>
        <end position="781"/>
    </location>
</feature>
<dbReference type="Gene3D" id="2.60.120.260">
    <property type="entry name" value="Galactose-binding domain-like"/>
    <property type="match status" value="1"/>
</dbReference>
<dbReference type="InterPro" id="IPR045120">
    <property type="entry name" value="Suco/Slp1-like"/>
</dbReference>
<feature type="chain" id="PRO_5041925495" evidence="6">
    <location>
        <begin position="25"/>
        <end position="938"/>
    </location>
</feature>
<feature type="region of interest" description="Disordered" evidence="5">
    <location>
        <begin position="660"/>
        <end position="689"/>
    </location>
</feature>
<sequence>MFISRLSWPLTWLLCLLFASPGLSRHPLPITPYGPFHVIAALAPKPSEEPICCLKPLTPLEPVDDDLFLSFEDWKAKRFSESGSQKGNVPPNSSAPNRVPVESAAEVTVVDGHAPNTTAIAITTTTTIVTDPASPSGQSPTAQTPPASPHFIVPLTDRFNYASLDCSARVHTAHRGAKSASNILSSKRDRYMLSPCSAKPQFVVVELCEDIRIDTVQLANFEFFSGVFKVFTVSVAKTYAATDVEGWTVVDTYVGKNVRGVQSFHPPTSLGDFYRYIRIDFHSHYSNEYYCPISLLRVYGLTHLEQWKWDTWEEESRARQDQNAHATVVHAYANIPSDPEQPAEAPRSDAAEHPLTSQDNSASAATSSSKSNPDAQEPRSDSAKLSESPEDPSDIYRHRPVGTLGKTTEFQRLFHTIVICINIIPTCKHLGNYCICTSPVFPIPIHDHHQPISVGHTCLGFTITPSPLSPPPPPVINLPLSPSPPYMHAGESIYRTIMNRLSALEANTTLYARYVEEQTSAMREMLRRLSEDVGRLEGIGRAQAQFYQRSISDFEKHRREMDIDQRALISQVNYLAEEVVLEKRLGIAQLCLLLAVLVFLSVTRGSPGEFHVPRAAATNNNINNDNDNRNSADFIMREWGRRNLTPRRGTTDWISRLRGVSSGPPSVSNNESTLATALRSPPATAPPPAAAASLSVLTSKLAPAGSGWGSTNTTTTIMATAPATRSRQKRIHLYPTPTYYPHHHHHHHHRTPSLRSAARPRSRNAYHHVRAGSGSPSPVSGSGSGSGSGPVIIPMQRSSSHGGASVIGPVPRSARRWARSAHLHEVRRAHNHPNRQIGGGANGDVDVEVDVFTVSSIPASSKSKKSKKSMVGMSVVTAPSAPAAAASRTEEEDTGAGADSDANVLIYVDVDVDGGVGTGTGSVDTWVDTDTDEEGDAR</sequence>
<feature type="signal peptide" evidence="6">
    <location>
        <begin position="1"/>
        <end position="24"/>
    </location>
</feature>
<evidence type="ECO:0000259" key="7">
    <source>
        <dbReference type="PROSITE" id="PS51469"/>
    </source>
</evidence>
<evidence type="ECO:0000256" key="6">
    <source>
        <dbReference type="SAM" id="SignalP"/>
    </source>
</evidence>
<dbReference type="Pfam" id="PF07738">
    <property type="entry name" value="Sad1_UNC"/>
    <property type="match status" value="1"/>
</dbReference>
<reference evidence="8" key="1">
    <citation type="journal article" date="2022" name="New Phytol.">
        <title>Evolutionary transition to the ectomycorrhizal habit in the genomes of a hyperdiverse lineage of mushroom-forming fungi.</title>
        <authorList>
            <person name="Looney B."/>
            <person name="Miyauchi S."/>
            <person name="Morin E."/>
            <person name="Drula E."/>
            <person name="Courty P.E."/>
            <person name="Kohler A."/>
            <person name="Kuo A."/>
            <person name="LaButti K."/>
            <person name="Pangilinan J."/>
            <person name="Lipzen A."/>
            <person name="Riley R."/>
            <person name="Andreopoulos W."/>
            <person name="He G."/>
            <person name="Johnson J."/>
            <person name="Nolan M."/>
            <person name="Tritt A."/>
            <person name="Barry K.W."/>
            <person name="Grigoriev I.V."/>
            <person name="Nagy L.G."/>
            <person name="Hibbett D."/>
            <person name="Henrissat B."/>
            <person name="Matheny P.B."/>
            <person name="Labbe J."/>
            <person name="Martin F.M."/>
        </authorList>
    </citation>
    <scope>NUCLEOTIDE SEQUENCE</scope>
    <source>
        <strain evidence="8">BPL690</strain>
    </source>
</reference>
<evidence type="ECO:0000256" key="4">
    <source>
        <dbReference type="ARBA" id="ARBA00023136"/>
    </source>
</evidence>
<evidence type="ECO:0000256" key="5">
    <source>
        <dbReference type="SAM" id="MobiDB-lite"/>
    </source>
</evidence>
<dbReference type="PROSITE" id="PS51469">
    <property type="entry name" value="SUN"/>
    <property type="match status" value="1"/>
</dbReference>
<feature type="compositionally biased region" description="Polar residues" evidence="5">
    <location>
        <begin position="663"/>
        <end position="672"/>
    </location>
</feature>
<feature type="region of interest" description="Disordered" evidence="5">
    <location>
        <begin position="880"/>
        <end position="901"/>
    </location>
</feature>
<dbReference type="PANTHER" id="PTHR12953">
    <property type="entry name" value="MEMBRANE PROTEIN CH1 RELATED"/>
    <property type="match status" value="1"/>
</dbReference>
<dbReference type="InterPro" id="IPR008979">
    <property type="entry name" value="Galactose-bd-like_sf"/>
</dbReference>